<keyword evidence="2" id="KW-0732">Signal</keyword>
<keyword evidence="4" id="KW-1185">Reference proteome</keyword>
<feature type="region of interest" description="Disordered" evidence="1">
    <location>
        <begin position="24"/>
        <end position="73"/>
    </location>
</feature>
<sequence>MKIRTALLSLTLTAMLLTGTAVTVSSSGSGHTAAAAPEEAEPTTRTIDPRLFTDTGDGGRNTDATVRQAADKKTNRLPCTAKREVRNVRYKGTHTEWPNAAEWRVSGWGPHQTLRLDRKVSVANKVGSTFGLSAEVLSSSVGFDVTRTQEVGISLGADLTEKAHYQLQAGAVYKVYSYDVYYTPGEWLVSGMWGSCIPKDNAKPYLAGSGTASKFWTFDHRTVKV</sequence>
<accession>A0ABW1F2G6</accession>
<dbReference type="EMBL" id="JBHSOD010000035">
    <property type="protein sequence ID" value="MFC5888104.1"/>
    <property type="molecule type" value="Genomic_DNA"/>
</dbReference>
<dbReference type="Proteomes" id="UP001596067">
    <property type="component" value="Unassembled WGS sequence"/>
</dbReference>
<proteinExistence type="predicted"/>
<feature type="signal peptide" evidence="2">
    <location>
        <begin position="1"/>
        <end position="23"/>
    </location>
</feature>
<dbReference type="RefSeq" id="WP_345329098.1">
    <property type="nucleotide sequence ID" value="NZ_BAAAVH010000069.1"/>
</dbReference>
<organism evidence="3 4">
    <name type="scientific">Kitasatospora aburaviensis</name>
    <dbReference type="NCBI Taxonomy" id="67265"/>
    <lineage>
        <taxon>Bacteria</taxon>
        <taxon>Bacillati</taxon>
        <taxon>Actinomycetota</taxon>
        <taxon>Actinomycetes</taxon>
        <taxon>Kitasatosporales</taxon>
        <taxon>Streptomycetaceae</taxon>
        <taxon>Kitasatospora</taxon>
    </lineage>
</organism>
<feature type="compositionally biased region" description="Low complexity" evidence="1">
    <location>
        <begin position="24"/>
        <end position="37"/>
    </location>
</feature>
<evidence type="ECO:0000256" key="2">
    <source>
        <dbReference type="SAM" id="SignalP"/>
    </source>
</evidence>
<gene>
    <name evidence="3" type="ORF">ACFP0N_24350</name>
</gene>
<evidence type="ECO:0000256" key="1">
    <source>
        <dbReference type="SAM" id="MobiDB-lite"/>
    </source>
</evidence>
<protein>
    <submittedName>
        <fullName evidence="3">Uncharacterized protein</fullName>
    </submittedName>
</protein>
<evidence type="ECO:0000313" key="4">
    <source>
        <dbReference type="Proteomes" id="UP001596067"/>
    </source>
</evidence>
<comment type="caution">
    <text evidence="3">The sequence shown here is derived from an EMBL/GenBank/DDBJ whole genome shotgun (WGS) entry which is preliminary data.</text>
</comment>
<name>A0ABW1F2G6_9ACTN</name>
<reference evidence="4" key="1">
    <citation type="journal article" date="2019" name="Int. J. Syst. Evol. Microbiol.">
        <title>The Global Catalogue of Microorganisms (GCM) 10K type strain sequencing project: providing services to taxonomists for standard genome sequencing and annotation.</title>
        <authorList>
            <consortium name="The Broad Institute Genomics Platform"/>
            <consortium name="The Broad Institute Genome Sequencing Center for Infectious Disease"/>
            <person name="Wu L."/>
            <person name="Ma J."/>
        </authorList>
    </citation>
    <scope>NUCLEOTIDE SEQUENCE [LARGE SCALE GENOMIC DNA]</scope>
    <source>
        <strain evidence="4">CGMCC 4.1469</strain>
    </source>
</reference>
<evidence type="ECO:0000313" key="3">
    <source>
        <dbReference type="EMBL" id="MFC5888104.1"/>
    </source>
</evidence>
<feature type="chain" id="PRO_5047029244" evidence="2">
    <location>
        <begin position="24"/>
        <end position="225"/>
    </location>
</feature>